<accession>A0ABQ7FAB9</accession>
<dbReference type="SUPFAM" id="SSF54427">
    <property type="entry name" value="NTF2-like"/>
    <property type="match status" value="1"/>
</dbReference>
<feature type="domain" description="DUF4440" evidence="1">
    <location>
        <begin position="15"/>
        <end position="125"/>
    </location>
</feature>
<gene>
    <name evidence="2" type="ORF">GCU69_28075</name>
</gene>
<dbReference type="InterPro" id="IPR032710">
    <property type="entry name" value="NTF2-like_dom_sf"/>
</dbReference>
<dbReference type="RefSeq" id="WP_156207515.1">
    <property type="nucleotide sequence ID" value="NZ_WHPN01000402.1"/>
</dbReference>
<organism evidence="2 3">
    <name type="scientific">Streptomyces lycii</name>
    <dbReference type="NCBI Taxonomy" id="2654337"/>
    <lineage>
        <taxon>Bacteria</taxon>
        <taxon>Bacillati</taxon>
        <taxon>Actinomycetota</taxon>
        <taxon>Actinomycetes</taxon>
        <taxon>Kitasatosporales</taxon>
        <taxon>Streptomycetaceae</taxon>
        <taxon>Streptomyces</taxon>
    </lineage>
</organism>
<proteinExistence type="predicted"/>
<evidence type="ECO:0000313" key="2">
    <source>
        <dbReference type="EMBL" id="KAF4405851.1"/>
    </source>
</evidence>
<dbReference type="Pfam" id="PF14534">
    <property type="entry name" value="DUF4440"/>
    <property type="match status" value="1"/>
</dbReference>
<dbReference type="NCBIfam" id="TIGR02246">
    <property type="entry name" value="SgcJ/EcaC family oxidoreductase"/>
    <property type="match status" value="1"/>
</dbReference>
<name>A0ABQ7FAB9_9ACTN</name>
<evidence type="ECO:0000313" key="3">
    <source>
        <dbReference type="Proteomes" id="UP000621266"/>
    </source>
</evidence>
<dbReference type="InterPro" id="IPR011944">
    <property type="entry name" value="Steroid_delta5-4_isomerase"/>
</dbReference>
<dbReference type="Gene3D" id="3.10.450.50">
    <property type="match status" value="1"/>
</dbReference>
<protein>
    <submittedName>
        <fullName evidence="2">SgcJ/EcaC family oxidoreductase</fullName>
    </submittedName>
</protein>
<dbReference type="EMBL" id="WHPN01000402">
    <property type="protein sequence ID" value="KAF4405851.1"/>
    <property type="molecule type" value="Genomic_DNA"/>
</dbReference>
<dbReference type="Proteomes" id="UP000621266">
    <property type="component" value="Unassembled WGS sequence"/>
</dbReference>
<sequence>MSEESEHTRQPETAVRALFEDLLAAWNRRDARAYAALFAPDGALVGFDGSQVRGSEVEEHLTPVFADHPTASYVWKVREVRSLAGGAVLLRAVAGMVPPGGSEPNPAANAVQSLVAESRNGVWRVVLFHNTPAQYHGRPELVEQHTDELREVLGEATGRD</sequence>
<dbReference type="InterPro" id="IPR027843">
    <property type="entry name" value="DUF4440"/>
</dbReference>
<reference evidence="2 3" key="1">
    <citation type="submission" date="2019-10" db="EMBL/GenBank/DDBJ databases">
        <title>Streptomyces tenebrisbrunneis sp.nov., an endogenous actinomycete isolated from of Lycium ruthenicum.</title>
        <authorList>
            <person name="Ma L."/>
        </authorList>
    </citation>
    <scope>NUCLEOTIDE SEQUENCE [LARGE SCALE GENOMIC DNA]</scope>
    <source>
        <strain evidence="2 3">TRM 66187</strain>
    </source>
</reference>
<comment type="caution">
    <text evidence="2">The sequence shown here is derived from an EMBL/GenBank/DDBJ whole genome shotgun (WGS) entry which is preliminary data.</text>
</comment>
<keyword evidence="3" id="KW-1185">Reference proteome</keyword>
<evidence type="ECO:0000259" key="1">
    <source>
        <dbReference type="Pfam" id="PF14534"/>
    </source>
</evidence>